<reference evidence="1" key="1">
    <citation type="journal article" date="2019" name="bioRxiv">
        <title>The Genome of the Zebra Mussel, Dreissena polymorpha: A Resource for Invasive Species Research.</title>
        <authorList>
            <person name="McCartney M.A."/>
            <person name="Auch B."/>
            <person name="Kono T."/>
            <person name="Mallez S."/>
            <person name="Zhang Y."/>
            <person name="Obille A."/>
            <person name="Becker A."/>
            <person name="Abrahante J.E."/>
            <person name="Garbe J."/>
            <person name="Badalamenti J.P."/>
            <person name="Herman A."/>
            <person name="Mangelson H."/>
            <person name="Liachko I."/>
            <person name="Sullivan S."/>
            <person name="Sone E.D."/>
            <person name="Koren S."/>
            <person name="Silverstein K.A.T."/>
            <person name="Beckman K.B."/>
            <person name="Gohl D.M."/>
        </authorList>
    </citation>
    <scope>NUCLEOTIDE SEQUENCE</scope>
    <source>
        <strain evidence="1">Duluth1</strain>
        <tissue evidence="1">Whole animal</tissue>
    </source>
</reference>
<comment type="caution">
    <text evidence="1">The sequence shown here is derived from an EMBL/GenBank/DDBJ whole genome shotgun (WGS) entry which is preliminary data.</text>
</comment>
<evidence type="ECO:0008006" key="3">
    <source>
        <dbReference type="Google" id="ProtNLM"/>
    </source>
</evidence>
<accession>A0A9D4MHD9</accession>
<protein>
    <recommendedName>
        <fullName evidence="3">HTH psq-type domain-containing protein</fullName>
    </recommendedName>
</protein>
<evidence type="ECO:0000313" key="2">
    <source>
        <dbReference type="Proteomes" id="UP000828390"/>
    </source>
</evidence>
<evidence type="ECO:0000313" key="1">
    <source>
        <dbReference type="EMBL" id="KAH3877370.1"/>
    </source>
</evidence>
<dbReference type="EMBL" id="JAIWYP010000001">
    <property type="protein sequence ID" value="KAH3877370.1"/>
    <property type="molecule type" value="Genomic_DNA"/>
</dbReference>
<organism evidence="1 2">
    <name type="scientific">Dreissena polymorpha</name>
    <name type="common">Zebra mussel</name>
    <name type="synonym">Mytilus polymorpha</name>
    <dbReference type="NCBI Taxonomy" id="45954"/>
    <lineage>
        <taxon>Eukaryota</taxon>
        <taxon>Metazoa</taxon>
        <taxon>Spiralia</taxon>
        <taxon>Lophotrochozoa</taxon>
        <taxon>Mollusca</taxon>
        <taxon>Bivalvia</taxon>
        <taxon>Autobranchia</taxon>
        <taxon>Heteroconchia</taxon>
        <taxon>Euheterodonta</taxon>
        <taxon>Imparidentia</taxon>
        <taxon>Neoheterodontei</taxon>
        <taxon>Myida</taxon>
        <taxon>Dreissenoidea</taxon>
        <taxon>Dreissenidae</taxon>
        <taxon>Dreissena</taxon>
    </lineage>
</organism>
<proteinExistence type="predicted"/>
<name>A0A9D4MHD9_DREPO</name>
<dbReference type="Proteomes" id="UP000828390">
    <property type="component" value="Unassembled WGS sequence"/>
</dbReference>
<reference evidence="1" key="2">
    <citation type="submission" date="2020-11" db="EMBL/GenBank/DDBJ databases">
        <authorList>
            <person name="McCartney M.A."/>
            <person name="Auch B."/>
            <person name="Kono T."/>
            <person name="Mallez S."/>
            <person name="Becker A."/>
            <person name="Gohl D.M."/>
            <person name="Silverstein K.A.T."/>
            <person name="Koren S."/>
            <person name="Bechman K.B."/>
            <person name="Herman A."/>
            <person name="Abrahante J.E."/>
            <person name="Garbe J."/>
        </authorList>
    </citation>
    <scope>NUCLEOTIDE SEQUENCE</scope>
    <source>
        <strain evidence="1">Duluth1</strain>
        <tissue evidence="1">Whole animal</tissue>
    </source>
</reference>
<sequence>MVMETCAPVKTAARQYGVRHNTLRDRVNGRLDSQTVMAGQGQLLSTEEKAKLVDHVKYMANLGNGSTITEVVAKATDYAVF</sequence>
<dbReference type="AlphaFoldDB" id="A0A9D4MHD9"/>
<gene>
    <name evidence="1" type="ORF">DPMN_001233</name>
</gene>
<keyword evidence="2" id="KW-1185">Reference proteome</keyword>